<evidence type="ECO:0000256" key="1">
    <source>
        <dbReference type="SAM" id="MobiDB-lite"/>
    </source>
</evidence>
<accession>A0A835QG51</accession>
<dbReference type="AlphaFoldDB" id="A0A835QG51"/>
<organism evidence="2 4">
    <name type="scientific">Vanilla planifolia</name>
    <name type="common">Vanilla</name>
    <dbReference type="NCBI Taxonomy" id="51239"/>
    <lineage>
        <taxon>Eukaryota</taxon>
        <taxon>Viridiplantae</taxon>
        <taxon>Streptophyta</taxon>
        <taxon>Embryophyta</taxon>
        <taxon>Tracheophyta</taxon>
        <taxon>Spermatophyta</taxon>
        <taxon>Magnoliopsida</taxon>
        <taxon>Liliopsida</taxon>
        <taxon>Asparagales</taxon>
        <taxon>Orchidaceae</taxon>
        <taxon>Vanilloideae</taxon>
        <taxon>Vanilleae</taxon>
        <taxon>Vanilla</taxon>
    </lineage>
</organism>
<keyword evidence="4" id="KW-1185">Reference proteome</keyword>
<dbReference type="Proteomes" id="UP000639772">
    <property type="component" value="Unassembled WGS sequence"/>
</dbReference>
<name>A0A835QG51_VANPL</name>
<gene>
    <name evidence="3" type="ORF">HPP92_016056</name>
    <name evidence="2" type="ORF">HPP92_016665</name>
</gene>
<evidence type="ECO:0000313" key="3">
    <source>
        <dbReference type="EMBL" id="KAG0471510.1"/>
    </source>
</evidence>
<protein>
    <submittedName>
        <fullName evidence="2">Uncharacterized protein</fullName>
    </submittedName>
</protein>
<comment type="caution">
    <text evidence="2">The sequence shown here is derived from an EMBL/GenBank/DDBJ whole genome shotgun (WGS) entry which is preliminary data.</text>
</comment>
<dbReference type="Proteomes" id="UP000636800">
    <property type="component" value="Unassembled WGS sequence"/>
</dbReference>
<sequence length="104" mass="11457">MSSDVAAIGVKKGDNFRCTLGTTTTNGRPSRWASGPASSSNVASVNFDTERSRQFFPSHEIPSTFRRSNRRLRRFRRVYGDPAKAQLPGKGAGELELRMVGILL</sequence>
<evidence type="ECO:0000313" key="2">
    <source>
        <dbReference type="EMBL" id="KAG0469965.1"/>
    </source>
</evidence>
<reference evidence="4 5" key="1">
    <citation type="journal article" date="2020" name="Nat. Food">
        <title>A phased Vanilla planifolia genome enables genetic improvement of flavour and production.</title>
        <authorList>
            <person name="Hasing T."/>
            <person name="Tang H."/>
            <person name="Brym M."/>
            <person name="Khazi F."/>
            <person name="Huang T."/>
            <person name="Chambers A.H."/>
        </authorList>
    </citation>
    <scope>NUCLEOTIDE SEQUENCE [LARGE SCALE GENOMIC DNA]</scope>
    <source>
        <tissue evidence="2">Leaf</tissue>
    </source>
</reference>
<dbReference type="EMBL" id="JADCNL010000008">
    <property type="protein sequence ID" value="KAG0469965.1"/>
    <property type="molecule type" value="Genomic_DNA"/>
</dbReference>
<feature type="region of interest" description="Disordered" evidence="1">
    <location>
        <begin position="17"/>
        <end position="43"/>
    </location>
</feature>
<proteinExistence type="predicted"/>
<evidence type="ECO:0000313" key="5">
    <source>
        <dbReference type="Proteomes" id="UP000639772"/>
    </source>
</evidence>
<dbReference type="EMBL" id="JADCNM010000008">
    <property type="protein sequence ID" value="KAG0471510.1"/>
    <property type="molecule type" value="Genomic_DNA"/>
</dbReference>
<evidence type="ECO:0000313" key="4">
    <source>
        <dbReference type="Proteomes" id="UP000636800"/>
    </source>
</evidence>